<feature type="compositionally biased region" description="Basic residues" evidence="2">
    <location>
        <begin position="456"/>
        <end position="469"/>
    </location>
</feature>
<dbReference type="InterPro" id="IPR035979">
    <property type="entry name" value="RBD_domain_sf"/>
</dbReference>
<feature type="compositionally biased region" description="Basic and acidic residues" evidence="2">
    <location>
        <begin position="470"/>
        <end position="483"/>
    </location>
</feature>
<dbReference type="EMBL" id="BQXS01011617">
    <property type="protein sequence ID" value="GKT14740.1"/>
    <property type="molecule type" value="Genomic_DNA"/>
</dbReference>
<dbReference type="SUPFAM" id="SSF54928">
    <property type="entry name" value="RNA-binding domain, RBD"/>
    <property type="match status" value="1"/>
</dbReference>
<evidence type="ECO:0000259" key="3">
    <source>
        <dbReference type="PROSITE" id="PS50102"/>
    </source>
</evidence>
<dbReference type="SMART" id="SM00360">
    <property type="entry name" value="RRM"/>
    <property type="match status" value="1"/>
</dbReference>
<evidence type="ECO:0000256" key="1">
    <source>
        <dbReference type="PROSITE-ProRule" id="PRU00176"/>
    </source>
</evidence>
<feature type="region of interest" description="Disordered" evidence="2">
    <location>
        <begin position="303"/>
        <end position="322"/>
    </location>
</feature>
<dbReference type="PROSITE" id="PS50102">
    <property type="entry name" value="RRM"/>
    <property type="match status" value="1"/>
</dbReference>
<organism evidence="4 5">
    <name type="scientific">Aduncisulcus paluster</name>
    <dbReference type="NCBI Taxonomy" id="2918883"/>
    <lineage>
        <taxon>Eukaryota</taxon>
        <taxon>Metamonada</taxon>
        <taxon>Carpediemonas-like organisms</taxon>
        <taxon>Aduncisulcus</taxon>
    </lineage>
</organism>
<feature type="region of interest" description="Disordered" evidence="2">
    <location>
        <begin position="203"/>
        <end position="230"/>
    </location>
</feature>
<evidence type="ECO:0000313" key="4">
    <source>
        <dbReference type="EMBL" id="GKT14740.1"/>
    </source>
</evidence>
<feature type="region of interest" description="Disordered" evidence="2">
    <location>
        <begin position="369"/>
        <end position="523"/>
    </location>
</feature>
<proteinExistence type="predicted"/>
<feature type="compositionally biased region" description="Polar residues" evidence="2">
    <location>
        <begin position="369"/>
        <end position="403"/>
    </location>
</feature>
<evidence type="ECO:0000313" key="5">
    <source>
        <dbReference type="Proteomes" id="UP001057375"/>
    </source>
</evidence>
<feature type="region of interest" description="Disordered" evidence="2">
    <location>
        <begin position="252"/>
        <end position="298"/>
    </location>
</feature>
<sequence length="523" mass="57635">MGSKRTSTLFVSQLPDDATPNDIVAAIGVSIKDIILFPTQRNNFAFVSFMNSDNARTVLENCRKTPLRILSRTVFVKPYSPSKNCIDSIVCLVPVPKHITKAHIEEKMKSLGVENVVMVCFGLRHVKFVPDQYLHQIPDMRTHLVDSHFLRYAYVKLEHRSFVSSCLSAIRDESLFSANILKIEYREWVLDEHLVHLERAETYGSKSHRGTRQDRGRFSSHQSGYRGDQNYTETSATMSYFSQIPMKPAPMYSGPLFQQAPPPSASSQPLVFPNSSSSASSDPSASTTSSSTFSSASSTASSSSVVSASSSSPANSSTPLATGSVPQLQYQFSYPAYLQYGTQVQGSSGGVQYVPHVFYQCYPPVSVHPSTPIDSKQQNPSQQLEEQTQSQVHGPQQGEQTAAMSEEMSEVTTAQDSIAPSKENAVEYSKDVTQSDHVAKDSSSSSLSSSSSSSCKQHRHRHRHSHSHSHSHDDASEGKDLSGHSHRHKKGSHVKRRKVHKEGRVSKREASAQSLYSSDSTII</sequence>
<feature type="non-terminal residue" evidence="4">
    <location>
        <position position="523"/>
    </location>
</feature>
<comment type="caution">
    <text evidence="4">The sequence shown here is derived from an EMBL/GenBank/DDBJ whole genome shotgun (WGS) entry which is preliminary data.</text>
</comment>
<keyword evidence="1" id="KW-0694">RNA-binding</keyword>
<feature type="compositionally biased region" description="Low complexity" evidence="2">
    <location>
        <begin position="265"/>
        <end position="298"/>
    </location>
</feature>
<gene>
    <name evidence="4" type="ORF">ADUPG1_010550</name>
</gene>
<dbReference type="Gene3D" id="3.30.70.330">
    <property type="match status" value="1"/>
</dbReference>
<keyword evidence="5" id="KW-1185">Reference proteome</keyword>
<feature type="compositionally biased region" description="Low complexity" evidence="2">
    <location>
        <begin position="303"/>
        <end position="318"/>
    </location>
</feature>
<name>A0ABQ5JU86_9EUKA</name>
<feature type="compositionally biased region" description="Polar residues" evidence="2">
    <location>
        <begin position="219"/>
        <end position="230"/>
    </location>
</feature>
<dbReference type="InterPro" id="IPR012677">
    <property type="entry name" value="Nucleotide-bd_a/b_plait_sf"/>
</dbReference>
<feature type="compositionally biased region" description="Polar residues" evidence="2">
    <location>
        <begin position="511"/>
        <end position="523"/>
    </location>
</feature>
<feature type="domain" description="RRM" evidence="3">
    <location>
        <begin position="7"/>
        <end position="81"/>
    </location>
</feature>
<feature type="compositionally biased region" description="Basic residues" evidence="2">
    <location>
        <begin position="484"/>
        <end position="501"/>
    </location>
</feature>
<dbReference type="InterPro" id="IPR000504">
    <property type="entry name" value="RRM_dom"/>
</dbReference>
<protein>
    <recommendedName>
        <fullName evidence="3">RRM domain-containing protein</fullName>
    </recommendedName>
</protein>
<reference evidence="4" key="1">
    <citation type="submission" date="2022-03" db="EMBL/GenBank/DDBJ databases">
        <title>Draft genome sequence of Aduncisulcus paluster, a free-living microaerophilic Fornicata.</title>
        <authorList>
            <person name="Yuyama I."/>
            <person name="Kume K."/>
            <person name="Tamura T."/>
            <person name="Inagaki Y."/>
            <person name="Hashimoto T."/>
        </authorList>
    </citation>
    <scope>NUCLEOTIDE SEQUENCE</scope>
    <source>
        <strain evidence="4">NY0171</strain>
    </source>
</reference>
<feature type="compositionally biased region" description="Basic and acidic residues" evidence="2">
    <location>
        <begin position="424"/>
        <end position="440"/>
    </location>
</feature>
<dbReference type="Proteomes" id="UP001057375">
    <property type="component" value="Unassembled WGS sequence"/>
</dbReference>
<evidence type="ECO:0000256" key="2">
    <source>
        <dbReference type="SAM" id="MobiDB-lite"/>
    </source>
</evidence>
<accession>A0ABQ5JU86</accession>
<feature type="compositionally biased region" description="Low complexity" evidence="2">
    <location>
        <begin position="442"/>
        <end position="455"/>
    </location>
</feature>